<dbReference type="InterPro" id="IPR018764">
    <property type="entry name" value="RskA_C"/>
</dbReference>
<comment type="caution">
    <text evidence="3">The sequence shown here is derived from an EMBL/GenBank/DDBJ whole genome shotgun (WGS) entry which is preliminary data.</text>
</comment>
<protein>
    <submittedName>
        <fullName evidence="3">Anti-sigma factor</fullName>
    </submittedName>
</protein>
<keyword evidence="4" id="KW-1185">Reference proteome</keyword>
<dbReference type="Pfam" id="PF10099">
    <property type="entry name" value="RskA_C"/>
    <property type="match status" value="1"/>
</dbReference>
<organism evidence="3 4">
    <name type="scientific">Jiella avicenniae</name>
    <dbReference type="NCBI Taxonomy" id="2907202"/>
    <lineage>
        <taxon>Bacteria</taxon>
        <taxon>Pseudomonadati</taxon>
        <taxon>Pseudomonadota</taxon>
        <taxon>Alphaproteobacteria</taxon>
        <taxon>Hyphomicrobiales</taxon>
        <taxon>Aurantimonadaceae</taxon>
        <taxon>Jiella</taxon>
    </lineage>
</organism>
<evidence type="ECO:0000313" key="3">
    <source>
        <dbReference type="EMBL" id="MCE7026595.1"/>
    </source>
</evidence>
<dbReference type="RefSeq" id="WP_233717287.1">
    <property type="nucleotide sequence ID" value="NZ_JAJUWU010000001.1"/>
</dbReference>
<reference evidence="3" key="1">
    <citation type="submission" date="2022-01" db="EMBL/GenBank/DDBJ databases">
        <title>Jiella avicenniae sp. nov., a novel endophytic bacterium isolated from bark of Avicennia marina.</title>
        <authorList>
            <person name="Tuo L."/>
        </authorList>
    </citation>
    <scope>NUCLEOTIDE SEQUENCE</scope>
    <source>
        <strain evidence="3">CBK1P-4</strain>
    </source>
</reference>
<dbReference type="PANTHER" id="PTHR37461:SF1">
    <property type="entry name" value="ANTI-SIGMA-K FACTOR RSKA"/>
    <property type="match status" value="1"/>
</dbReference>
<accession>A0A9X1NVS3</accession>
<dbReference type="GO" id="GO:0005886">
    <property type="term" value="C:plasma membrane"/>
    <property type="evidence" value="ECO:0007669"/>
    <property type="project" value="InterPro"/>
</dbReference>
<sequence length="253" mass="26411">MSDLRSEEVGEADRAAEYVLGVLGGAERRAAERQIERDPVFARAVDGWNARLAPFYEAIEPVEPPAGVWPRIAEELARMRRLERPGVSPAKPKGRRVSGIWQWIGLSGMGLAAASLAALIVVAGNLTDLGGMGGEQATPADFILAGTLASDNGQPLFTVVFYSEDDHDVATLIPVASPADGGRVPELWVVPPDGAAPRSLGLLHASQPVVLDVSNRQVVEPDAALAVSMEPAGGSPTGLPTGPVVAHGALRTP</sequence>
<proteinExistence type="predicted"/>
<feature type="transmembrane region" description="Helical" evidence="1">
    <location>
        <begin position="100"/>
        <end position="123"/>
    </location>
</feature>
<dbReference type="Proteomes" id="UP001139035">
    <property type="component" value="Unassembled WGS sequence"/>
</dbReference>
<dbReference type="GO" id="GO:0016989">
    <property type="term" value="F:sigma factor antagonist activity"/>
    <property type="evidence" value="ECO:0007669"/>
    <property type="project" value="TreeGrafter"/>
</dbReference>
<evidence type="ECO:0000256" key="1">
    <source>
        <dbReference type="SAM" id="Phobius"/>
    </source>
</evidence>
<evidence type="ECO:0000313" key="4">
    <source>
        <dbReference type="Proteomes" id="UP001139035"/>
    </source>
</evidence>
<dbReference type="GO" id="GO:0006417">
    <property type="term" value="P:regulation of translation"/>
    <property type="evidence" value="ECO:0007669"/>
    <property type="project" value="TreeGrafter"/>
</dbReference>
<gene>
    <name evidence="3" type="ORF">LZD57_01205</name>
</gene>
<keyword evidence="1" id="KW-0472">Membrane</keyword>
<dbReference type="EMBL" id="JAJUWU010000001">
    <property type="protein sequence ID" value="MCE7026595.1"/>
    <property type="molecule type" value="Genomic_DNA"/>
</dbReference>
<keyword evidence="1" id="KW-1133">Transmembrane helix</keyword>
<dbReference type="PANTHER" id="PTHR37461">
    <property type="entry name" value="ANTI-SIGMA-K FACTOR RSKA"/>
    <property type="match status" value="1"/>
</dbReference>
<dbReference type="AlphaFoldDB" id="A0A9X1NVS3"/>
<feature type="domain" description="Anti-sigma K factor RskA C-terminal" evidence="2">
    <location>
        <begin position="112"/>
        <end position="244"/>
    </location>
</feature>
<evidence type="ECO:0000259" key="2">
    <source>
        <dbReference type="Pfam" id="PF10099"/>
    </source>
</evidence>
<keyword evidence="1" id="KW-0812">Transmembrane</keyword>
<name>A0A9X1NVS3_9HYPH</name>
<dbReference type="InterPro" id="IPR051474">
    <property type="entry name" value="Anti-sigma-K/W_factor"/>
</dbReference>